<dbReference type="Pfam" id="PF00067">
    <property type="entry name" value="p450"/>
    <property type="match status" value="1"/>
</dbReference>
<keyword evidence="11 12" id="KW-0472">Membrane</keyword>
<keyword evidence="4" id="KW-0349">Heme</keyword>
<reference evidence="13" key="2">
    <citation type="journal article" date="2022" name="Hortic Res">
        <title>The genome of Dioscorea zingiberensis sheds light on the biosynthesis, origin and evolution of the medicinally important diosgenin saponins.</title>
        <authorList>
            <person name="Li Y."/>
            <person name="Tan C."/>
            <person name="Li Z."/>
            <person name="Guo J."/>
            <person name="Li S."/>
            <person name="Chen X."/>
            <person name="Wang C."/>
            <person name="Dai X."/>
            <person name="Yang H."/>
            <person name="Song W."/>
            <person name="Hou L."/>
            <person name="Xu J."/>
            <person name="Tong Z."/>
            <person name="Xu A."/>
            <person name="Yuan X."/>
            <person name="Wang W."/>
            <person name="Yang Q."/>
            <person name="Chen L."/>
            <person name="Sun Z."/>
            <person name="Wang K."/>
            <person name="Pan B."/>
            <person name="Chen J."/>
            <person name="Bao Y."/>
            <person name="Liu F."/>
            <person name="Qi X."/>
            <person name="Gang D.R."/>
            <person name="Wen J."/>
            <person name="Li J."/>
        </authorList>
    </citation>
    <scope>NUCLEOTIDE SEQUENCE</scope>
    <source>
        <strain evidence="13">Dzin_1.0</strain>
    </source>
</reference>
<dbReference type="GO" id="GO:0016705">
    <property type="term" value="F:oxidoreductase activity, acting on paired donors, with incorporation or reduction of molecular oxygen"/>
    <property type="evidence" value="ECO:0007669"/>
    <property type="project" value="InterPro"/>
</dbReference>
<feature type="transmembrane region" description="Helical" evidence="12">
    <location>
        <begin position="6"/>
        <end position="29"/>
    </location>
</feature>
<dbReference type="PANTHER" id="PTHR24282">
    <property type="entry name" value="CYTOCHROME P450 FAMILY MEMBER"/>
    <property type="match status" value="1"/>
</dbReference>
<keyword evidence="9" id="KW-0408">Iron</keyword>
<comment type="caution">
    <text evidence="13">The sequence shown here is derived from an EMBL/GenBank/DDBJ whole genome shotgun (WGS) entry which is preliminary data.</text>
</comment>
<dbReference type="InterPro" id="IPR036396">
    <property type="entry name" value="Cyt_P450_sf"/>
</dbReference>
<dbReference type="EMBL" id="JAGGNH010000009">
    <property type="protein sequence ID" value="KAJ0962626.1"/>
    <property type="molecule type" value="Genomic_DNA"/>
</dbReference>
<accession>A0A9D5H496</accession>
<sequence length="249" mass="28393">MEEILVSLVVVCACVAIGVLGVVSYWAWWKPKMLEMQLRRQGLQGNKYRLLTGNIKDEQEALKKAWSRPMELAHKIVPRMVRWAGTSPRVNIWDPDMLREVMLNKSGHFLKQKVNPLVRLLAHGIASLEGEAWAQRRKLINPAFHTKKLKGMVPAFQTSCTDLVKRWKKLMSAEGSCELDVWSELQNLTADVISRTAFGSSFEEGKKIFELQKEQGVLVIEAARSLYVPGFRYISLSVCNDDLMKFTMV</sequence>
<evidence type="ECO:0000313" key="14">
    <source>
        <dbReference type="Proteomes" id="UP001085076"/>
    </source>
</evidence>
<evidence type="ECO:0000256" key="6">
    <source>
        <dbReference type="ARBA" id="ARBA00022723"/>
    </source>
</evidence>
<keyword evidence="14" id="KW-1185">Reference proteome</keyword>
<evidence type="ECO:0000256" key="12">
    <source>
        <dbReference type="SAM" id="Phobius"/>
    </source>
</evidence>
<comment type="cofactor">
    <cofactor evidence="1">
        <name>heme</name>
        <dbReference type="ChEBI" id="CHEBI:30413"/>
    </cofactor>
</comment>
<evidence type="ECO:0000256" key="9">
    <source>
        <dbReference type="ARBA" id="ARBA00023004"/>
    </source>
</evidence>
<evidence type="ECO:0000256" key="4">
    <source>
        <dbReference type="ARBA" id="ARBA00022617"/>
    </source>
</evidence>
<dbReference type="GO" id="GO:0016020">
    <property type="term" value="C:membrane"/>
    <property type="evidence" value="ECO:0007669"/>
    <property type="project" value="UniProtKB-SubCell"/>
</dbReference>
<gene>
    <name evidence="13" type="ORF">J5N97_027748</name>
</gene>
<reference evidence="13" key="1">
    <citation type="submission" date="2021-03" db="EMBL/GenBank/DDBJ databases">
        <authorList>
            <person name="Li Z."/>
            <person name="Yang C."/>
        </authorList>
    </citation>
    <scope>NUCLEOTIDE SEQUENCE</scope>
    <source>
        <strain evidence="13">Dzin_1.0</strain>
        <tissue evidence="13">Leaf</tissue>
    </source>
</reference>
<keyword evidence="10" id="KW-0503">Monooxygenase</keyword>
<evidence type="ECO:0000256" key="5">
    <source>
        <dbReference type="ARBA" id="ARBA00022692"/>
    </source>
</evidence>
<dbReference type="InterPro" id="IPR002402">
    <property type="entry name" value="Cyt_P450_E_grp-II"/>
</dbReference>
<name>A0A9D5H496_9LILI</name>
<dbReference type="Proteomes" id="UP001085076">
    <property type="component" value="Miscellaneous, Linkage group lg09"/>
</dbReference>
<dbReference type="AlphaFoldDB" id="A0A9D5H496"/>
<keyword evidence="5 12" id="KW-0812">Transmembrane</keyword>
<dbReference type="GO" id="GO:0005506">
    <property type="term" value="F:iron ion binding"/>
    <property type="evidence" value="ECO:0007669"/>
    <property type="project" value="InterPro"/>
</dbReference>
<comment type="similarity">
    <text evidence="3">Belongs to the cytochrome P450 family.</text>
</comment>
<dbReference type="OrthoDB" id="1934695at2759"/>
<dbReference type="InterPro" id="IPR050665">
    <property type="entry name" value="Cytochrome_P450_Monooxygen"/>
</dbReference>
<dbReference type="GO" id="GO:0006629">
    <property type="term" value="P:lipid metabolic process"/>
    <property type="evidence" value="ECO:0007669"/>
    <property type="project" value="UniProtKB-ARBA"/>
</dbReference>
<comment type="subcellular location">
    <subcellularLocation>
        <location evidence="2">Membrane</location>
    </subcellularLocation>
</comment>
<evidence type="ECO:0000256" key="10">
    <source>
        <dbReference type="ARBA" id="ARBA00023033"/>
    </source>
</evidence>
<evidence type="ECO:0000256" key="8">
    <source>
        <dbReference type="ARBA" id="ARBA00023002"/>
    </source>
</evidence>
<evidence type="ECO:0000256" key="11">
    <source>
        <dbReference type="ARBA" id="ARBA00023136"/>
    </source>
</evidence>
<dbReference type="GO" id="GO:0020037">
    <property type="term" value="F:heme binding"/>
    <property type="evidence" value="ECO:0007669"/>
    <property type="project" value="InterPro"/>
</dbReference>
<evidence type="ECO:0008006" key="15">
    <source>
        <dbReference type="Google" id="ProtNLM"/>
    </source>
</evidence>
<evidence type="ECO:0000313" key="13">
    <source>
        <dbReference type="EMBL" id="KAJ0962626.1"/>
    </source>
</evidence>
<keyword evidence="7 12" id="KW-1133">Transmembrane helix</keyword>
<keyword evidence="6" id="KW-0479">Metal-binding</keyword>
<evidence type="ECO:0000256" key="7">
    <source>
        <dbReference type="ARBA" id="ARBA00022989"/>
    </source>
</evidence>
<dbReference type="PRINTS" id="PR00464">
    <property type="entry name" value="EP450II"/>
</dbReference>
<organism evidence="13 14">
    <name type="scientific">Dioscorea zingiberensis</name>
    <dbReference type="NCBI Taxonomy" id="325984"/>
    <lineage>
        <taxon>Eukaryota</taxon>
        <taxon>Viridiplantae</taxon>
        <taxon>Streptophyta</taxon>
        <taxon>Embryophyta</taxon>
        <taxon>Tracheophyta</taxon>
        <taxon>Spermatophyta</taxon>
        <taxon>Magnoliopsida</taxon>
        <taxon>Liliopsida</taxon>
        <taxon>Dioscoreales</taxon>
        <taxon>Dioscoreaceae</taxon>
        <taxon>Dioscorea</taxon>
    </lineage>
</organism>
<keyword evidence="8" id="KW-0560">Oxidoreductase</keyword>
<protein>
    <recommendedName>
        <fullName evidence="15">Cytochrome P450</fullName>
    </recommendedName>
</protein>
<dbReference type="SUPFAM" id="SSF48264">
    <property type="entry name" value="Cytochrome P450"/>
    <property type="match status" value="1"/>
</dbReference>
<dbReference type="InterPro" id="IPR001128">
    <property type="entry name" value="Cyt_P450"/>
</dbReference>
<proteinExistence type="inferred from homology"/>
<evidence type="ECO:0000256" key="1">
    <source>
        <dbReference type="ARBA" id="ARBA00001971"/>
    </source>
</evidence>
<dbReference type="PANTHER" id="PTHR24282:SF148">
    <property type="entry name" value="CYTOCHROME P450 72A15-LIKE"/>
    <property type="match status" value="1"/>
</dbReference>
<evidence type="ECO:0000256" key="2">
    <source>
        <dbReference type="ARBA" id="ARBA00004370"/>
    </source>
</evidence>
<dbReference type="GO" id="GO:0004497">
    <property type="term" value="F:monooxygenase activity"/>
    <property type="evidence" value="ECO:0007669"/>
    <property type="project" value="UniProtKB-KW"/>
</dbReference>
<dbReference type="Gene3D" id="1.10.630.10">
    <property type="entry name" value="Cytochrome P450"/>
    <property type="match status" value="1"/>
</dbReference>
<evidence type="ECO:0000256" key="3">
    <source>
        <dbReference type="ARBA" id="ARBA00010617"/>
    </source>
</evidence>